<gene>
    <name evidence="3" type="ORF">V6E02_08785</name>
</gene>
<dbReference type="EMBL" id="JBAJEX010000006">
    <property type="protein sequence ID" value="MEO1767306.1"/>
    <property type="molecule type" value="Genomic_DNA"/>
</dbReference>
<protein>
    <recommendedName>
        <fullName evidence="5">MSHA biogenesis protein MshK</fullName>
    </recommendedName>
</protein>
<keyword evidence="4" id="KW-1185">Reference proteome</keyword>
<evidence type="ECO:0008006" key="5">
    <source>
        <dbReference type="Google" id="ProtNLM"/>
    </source>
</evidence>
<keyword evidence="2" id="KW-0732">Signal</keyword>
<organism evidence="3 4">
    <name type="scientific">Thiobacter aerophilum</name>
    <dbReference type="NCBI Taxonomy" id="3121275"/>
    <lineage>
        <taxon>Bacteria</taxon>
        <taxon>Pseudomonadati</taxon>
        <taxon>Pseudomonadota</taxon>
        <taxon>Betaproteobacteria</taxon>
        <taxon>Burkholderiales</taxon>
        <taxon>Thiobacteraceae</taxon>
        <taxon>Thiobacter</taxon>
    </lineage>
</organism>
<evidence type="ECO:0000313" key="3">
    <source>
        <dbReference type="EMBL" id="MEO1767306.1"/>
    </source>
</evidence>
<comment type="caution">
    <text evidence="3">The sequence shown here is derived from an EMBL/GenBank/DDBJ whole genome shotgun (WGS) entry which is preliminary data.</text>
</comment>
<accession>A0ABV0EFJ8</accession>
<evidence type="ECO:0000256" key="1">
    <source>
        <dbReference type="SAM" id="MobiDB-lite"/>
    </source>
</evidence>
<feature type="region of interest" description="Disordered" evidence="1">
    <location>
        <begin position="109"/>
        <end position="129"/>
    </location>
</feature>
<evidence type="ECO:0000256" key="2">
    <source>
        <dbReference type="SAM" id="SignalP"/>
    </source>
</evidence>
<name>A0ABV0EFJ8_9BURK</name>
<sequence>MAFRLMVWLMLVAVPAGAADLPDPTRPALAPEGAPAGSLPTAFNPRVQMIRLAPGRASALVDGREVTVGSRLGEQRVVRITEGEVVLKGPEGTEVLKLFAEVDKRPVAGKAAPVARKKSDAPASRKAQP</sequence>
<feature type="signal peptide" evidence="2">
    <location>
        <begin position="1"/>
        <end position="18"/>
    </location>
</feature>
<dbReference type="Proteomes" id="UP001482231">
    <property type="component" value="Unassembled WGS sequence"/>
</dbReference>
<feature type="chain" id="PRO_5045923913" description="MSHA biogenesis protein MshK" evidence="2">
    <location>
        <begin position="19"/>
        <end position="129"/>
    </location>
</feature>
<reference evidence="3 4" key="1">
    <citation type="submission" date="2024-02" db="EMBL/GenBank/DDBJ databases">
        <title>New thermophilic sulfur-oxidizing bacteria from a hot springs of the Uzon caldera (Kamchatka, Russia).</title>
        <authorList>
            <person name="Dukat A.M."/>
            <person name="Elcheninov A.G."/>
            <person name="Frolov E.N."/>
        </authorList>
    </citation>
    <scope>NUCLEOTIDE SEQUENCE [LARGE SCALE GENOMIC DNA]</scope>
    <source>
        <strain evidence="3 4">AK1</strain>
    </source>
</reference>
<dbReference type="RefSeq" id="WP_347308416.1">
    <property type="nucleotide sequence ID" value="NZ_JBAJEX010000006.1"/>
</dbReference>
<proteinExistence type="predicted"/>
<evidence type="ECO:0000313" key="4">
    <source>
        <dbReference type="Proteomes" id="UP001482231"/>
    </source>
</evidence>